<evidence type="ECO:0000259" key="2">
    <source>
        <dbReference type="SMART" id="SM00382"/>
    </source>
</evidence>
<dbReference type="STRING" id="549789.NIES30_15765"/>
<sequence>MTSLQQLIQHHLNPFDPNTFRPGNFWQENPDIALEVEGIHGPVLTAVDQTISQIGKDHATRTLLLTGDSGAGKSYLLGRLKRQLNNKAFFAYIGPWPDSDYLWRHTLRNTIDSLIHVPEGASESQLLLWLKGLTSLQKQSFTNWVLGERGRFVQNLQASYPVGIYNGKEFFGVLYDLATNPDLRTLAYAWLKGDNLDAEDFKALRVKKPIDSEDAAQKLLNNIGRIANSTQPIVLCFDNLDSIPQLESGKIDLQSLFNLNSTIHNEKLRNFLVLISLVKGTWQENRKFIQPADLARVDQVLQLKPINLDQAAALWATRMAPLHAQVKPKPKDAIAPLSCNWLEHSFQGNRTLPRNALKLGQQLITHYKQHGRLPDIPKPGEPTPVQPKPTPTKPNFKLIWDKEFQSAQQRVTRISQLTSPELIWRLGQVLEVLEVPQVATQFLPGKFASYSLSHQHKRAFTGIVWNEDPNMMTFFHVMKACQRVVDRAACDRLYLIRAGSVGQGRAKGTQIYQQVFNGKASYAHFKPDLLSVQYLETYHQLASAARGGELVVGDQTPHLKDLQALVREAKVLEQCPLLQDLQLVFAGKISGGKTQESQTQAVADYIINLMATQSFVGLMVLIENTQQQFSSFGEQEIDQVIQTLCQKNRLQVLDPHASRQGQLICYVPQ</sequence>
<keyword evidence="4" id="KW-1185">Reference proteome</keyword>
<gene>
    <name evidence="3" type="ORF">NIES30_15765</name>
</gene>
<dbReference type="InterPro" id="IPR003593">
    <property type="entry name" value="AAA+_ATPase"/>
</dbReference>
<dbReference type="SMART" id="SM00382">
    <property type="entry name" value="AAA"/>
    <property type="match status" value="1"/>
</dbReference>
<evidence type="ECO:0000256" key="1">
    <source>
        <dbReference type="SAM" id="MobiDB-lite"/>
    </source>
</evidence>
<comment type="caution">
    <text evidence="3">The sequence shown here is derived from an EMBL/GenBank/DDBJ whole genome shotgun (WGS) entry which is preliminary data.</text>
</comment>
<evidence type="ECO:0000313" key="4">
    <source>
        <dbReference type="Proteomes" id="UP000185557"/>
    </source>
</evidence>
<dbReference type="Gene3D" id="3.40.50.300">
    <property type="entry name" value="P-loop containing nucleotide triphosphate hydrolases"/>
    <property type="match status" value="1"/>
</dbReference>
<protein>
    <recommendedName>
        <fullName evidence="2">AAA+ ATPase domain-containing protein</fullName>
    </recommendedName>
</protein>
<organism evidence="3 4">
    <name type="scientific">Phormidium tenue NIES-30</name>
    <dbReference type="NCBI Taxonomy" id="549789"/>
    <lineage>
        <taxon>Bacteria</taxon>
        <taxon>Bacillati</taxon>
        <taxon>Cyanobacteriota</taxon>
        <taxon>Cyanophyceae</taxon>
        <taxon>Oscillatoriophycideae</taxon>
        <taxon>Oscillatoriales</taxon>
        <taxon>Oscillatoriaceae</taxon>
        <taxon>Phormidium</taxon>
    </lineage>
</organism>
<feature type="compositionally biased region" description="Pro residues" evidence="1">
    <location>
        <begin position="376"/>
        <end position="392"/>
    </location>
</feature>
<proteinExistence type="predicted"/>
<dbReference type="OrthoDB" id="227666at2"/>
<feature type="domain" description="AAA+ ATPase" evidence="2">
    <location>
        <begin position="59"/>
        <end position="307"/>
    </location>
</feature>
<reference evidence="3 4" key="1">
    <citation type="submission" date="2016-11" db="EMBL/GenBank/DDBJ databases">
        <title>Draft Genome Sequences of Nine Cyanobacterial Strains from Diverse Habitats.</title>
        <authorList>
            <person name="Zhu T."/>
            <person name="Hou S."/>
            <person name="Lu X."/>
            <person name="Hess W.R."/>
        </authorList>
    </citation>
    <scope>NUCLEOTIDE SEQUENCE [LARGE SCALE GENOMIC DNA]</scope>
    <source>
        <strain evidence="3 4">NIES-30</strain>
    </source>
</reference>
<dbReference type="RefSeq" id="WP_073609390.1">
    <property type="nucleotide sequence ID" value="NZ_MRCG01000012.1"/>
</dbReference>
<dbReference type="Proteomes" id="UP000185557">
    <property type="component" value="Unassembled WGS sequence"/>
</dbReference>
<accession>A0A1U7J337</accession>
<name>A0A1U7J337_9CYAN</name>
<dbReference type="SUPFAM" id="SSF52540">
    <property type="entry name" value="P-loop containing nucleoside triphosphate hydrolases"/>
    <property type="match status" value="1"/>
</dbReference>
<feature type="region of interest" description="Disordered" evidence="1">
    <location>
        <begin position="371"/>
        <end position="393"/>
    </location>
</feature>
<evidence type="ECO:0000313" key="3">
    <source>
        <dbReference type="EMBL" id="OKH46559.1"/>
    </source>
</evidence>
<dbReference type="AlphaFoldDB" id="A0A1U7J337"/>
<dbReference type="InterPro" id="IPR027417">
    <property type="entry name" value="P-loop_NTPase"/>
</dbReference>
<dbReference type="EMBL" id="MRCG01000012">
    <property type="protein sequence ID" value="OKH46559.1"/>
    <property type="molecule type" value="Genomic_DNA"/>
</dbReference>